<keyword evidence="1" id="KW-0723">Serine/threonine-protein kinase</keyword>
<evidence type="ECO:0000256" key="4">
    <source>
        <dbReference type="ARBA" id="ARBA00022777"/>
    </source>
</evidence>
<name>A0A0E9PYE2_ANGAN</name>
<evidence type="ECO:0000256" key="6">
    <source>
        <dbReference type="SAM" id="Phobius"/>
    </source>
</evidence>
<reference evidence="7" key="1">
    <citation type="submission" date="2014-11" db="EMBL/GenBank/DDBJ databases">
        <authorList>
            <person name="Amaro Gonzalez C."/>
        </authorList>
    </citation>
    <scope>NUCLEOTIDE SEQUENCE</scope>
</reference>
<dbReference type="GO" id="GO:0005634">
    <property type="term" value="C:nucleus"/>
    <property type="evidence" value="ECO:0007669"/>
    <property type="project" value="TreeGrafter"/>
</dbReference>
<dbReference type="SUPFAM" id="SSF56112">
    <property type="entry name" value="Protein kinase-like (PK-like)"/>
    <property type="match status" value="1"/>
</dbReference>
<dbReference type="PANTHER" id="PTHR46485">
    <property type="entry name" value="LIM DOMAIN KINASE 1"/>
    <property type="match status" value="1"/>
</dbReference>
<dbReference type="GO" id="GO:0005737">
    <property type="term" value="C:cytoplasm"/>
    <property type="evidence" value="ECO:0007669"/>
    <property type="project" value="TreeGrafter"/>
</dbReference>
<feature type="transmembrane region" description="Helical" evidence="6">
    <location>
        <begin position="12"/>
        <end position="29"/>
    </location>
</feature>
<dbReference type="Gene3D" id="1.10.510.10">
    <property type="entry name" value="Transferase(Phosphotransferase) domain 1"/>
    <property type="match status" value="1"/>
</dbReference>
<dbReference type="EMBL" id="GBXM01099699">
    <property type="protein sequence ID" value="JAH08878.1"/>
    <property type="molecule type" value="Transcribed_RNA"/>
</dbReference>
<dbReference type="GO" id="GO:0005524">
    <property type="term" value="F:ATP binding"/>
    <property type="evidence" value="ECO:0007669"/>
    <property type="project" value="UniProtKB-KW"/>
</dbReference>
<organism evidence="7">
    <name type="scientific">Anguilla anguilla</name>
    <name type="common">European freshwater eel</name>
    <name type="synonym">Muraena anguilla</name>
    <dbReference type="NCBI Taxonomy" id="7936"/>
    <lineage>
        <taxon>Eukaryota</taxon>
        <taxon>Metazoa</taxon>
        <taxon>Chordata</taxon>
        <taxon>Craniata</taxon>
        <taxon>Vertebrata</taxon>
        <taxon>Euteleostomi</taxon>
        <taxon>Actinopterygii</taxon>
        <taxon>Neopterygii</taxon>
        <taxon>Teleostei</taxon>
        <taxon>Anguilliformes</taxon>
        <taxon>Anguillidae</taxon>
        <taxon>Anguilla</taxon>
    </lineage>
</organism>
<evidence type="ECO:0000256" key="2">
    <source>
        <dbReference type="ARBA" id="ARBA00022679"/>
    </source>
</evidence>
<reference evidence="7" key="2">
    <citation type="journal article" date="2015" name="Fish Shellfish Immunol.">
        <title>Early steps in the European eel (Anguilla anguilla)-Vibrio vulnificus interaction in the gills: Role of the RtxA13 toxin.</title>
        <authorList>
            <person name="Callol A."/>
            <person name="Pajuelo D."/>
            <person name="Ebbesson L."/>
            <person name="Teles M."/>
            <person name="MacKenzie S."/>
            <person name="Amaro C."/>
        </authorList>
    </citation>
    <scope>NUCLEOTIDE SEQUENCE</scope>
</reference>
<keyword evidence="6" id="KW-1133">Transmembrane helix</keyword>
<keyword evidence="2" id="KW-0808">Transferase</keyword>
<dbReference type="AlphaFoldDB" id="A0A0E9PYE2"/>
<evidence type="ECO:0000256" key="1">
    <source>
        <dbReference type="ARBA" id="ARBA00022527"/>
    </source>
</evidence>
<protein>
    <recommendedName>
        <fullName evidence="8">Protein kinase domain-containing protein</fullName>
    </recommendedName>
</protein>
<proteinExistence type="predicted"/>
<evidence type="ECO:0008006" key="8">
    <source>
        <dbReference type="Google" id="ProtNLM"/>
    </source>
</evidence>
<keyword evidence="5" id="KW-0067">ATP-binding</keyword>
<dbReference type="InterPro" id="IPR050940">
    <property type="entry name" value="Actin_reg-Ser/Thr_kinase"/>
</dbReference>
<keyword evidence="6" id="KW-0472">Membrane</keyword>
<dbReference type="GO" id="GO:0004674">
    <property type="term" value="F:protein serine/threonine kinase activity"/>
    <property type="evidence" value="ECO:0007669"/>
    <property type="project" value="UniProtKB-KW"/>
</dbReference>
<accession>A0A0E9PYE2</accession>
<dbReference type="GO" id="GO:0030036">
    <property type="term" value="P:actin cytoskeleton organization"/>
    <property type="evidence" value="ECO:0007669"/>
    <property type="project" value="TreeGrafter"/>
</dbReference>
<sequence length="43" mass="4922">MLRGEPYDRKVDVFSFGIVLCVILARIQPTPKSSRGPRTMVWT</sequence>
<evidence type="ECO:0000256" key="5">
    <source>
        <dbReference type="ARBA" id="ARBA00022840"/>
    </source>
</evidence>
<dbReference type="InterPro" id="IPR011009">
    <property type="entry name" value="Kinase-like_dom_sf"/>
</dbReference>
<keyword evidence="3" id="KW-0547">Nucleotide-binding</keyword>
<keyword evidence="4" id="KW-0418">Kinase</keyword>
<keyword evidence="6" id="KW-0812">Transmembrane</keyword>
<evidence type="ECO:0000256" key="3">
    <source>
        <dbReference type="ARBA" id="ARBA00022741"/>
    </source>
</evidence>
<dbReference type="PANTHER" id="PTHR46485:SF2">
    <property type="entry name" value="PROTEIN KINASE DOMAIN-CONTAINING PROTEIN"/>
    <property type="match status" value="1"/>
</dbReference>
<evidence type="ECO:0000313" key="7">
    <source>
        <dbReference type="EMBL" id="JAH08878.1"/>
    </source>
</evidence>